<reference evidence="1" key="1">
    <citation type="submission" date="2018-04" db="EMBL/GenBank/DDBJ databases">
        <title>Transcriptome of Schizaphis graminum biotype I.</title>
        <authorList>
            <person name="Scully E.D."/>
            <person name="Geib S.M."/>
            <person name="Palmer N.A."/>
            <person name="Koch K."/>
            <person name="Bradshaw J."/>
            <person name="Heng-Moss T."/>
            <person name="Sarath G."/>
        </authorList>
    </citation>
    <scope>NUCLEOTIDE SEQUENCE</scope>
</reference>
<protein>
    <submittedName>
        <fullName evidence="1">Uncharacterized protein</fullName>
    </submittedName>
</protein>
<gene>
    <name evidence="1" type="ORF">g.27235</name>
</gene>
<name>A0A2S2N718_SCHGA</name>
<dbReference type="PANTHER" id="PTHR33053:SF24">
    <property type="entry name" value="TRANSPOSASE DOMAIN-CONTAINING PROTEIN"/>
    <property type="match status" value="1"/>
</dbReference>
<dbReference type="PANTHER" id="PTHR33053">
    <property type="entry name" value="PROTEIN, PUTATIVE-RELATED"/>
    <property type="match status" value="1"/>
</dbReference>
<evidence type="ECO:0000313" key="1">
    <source>
        <dbReference type="EMBL" id="MBY12955.1"/>
    </source>
</evidence>
<proteinExistence type="predicted"/>
<accession>A0A2S2N718</accession>
<organism evidence="1">
    <name type="scientific">Schizaphis graminum</name>
    <name type="common">Green bug aphid</name>
    <dbReference type="NCBI Taxonomy" id="13262"/>
    <lineage>
        <taxon>Eukaryota</taxon>
        <taxon>Metazoa</taxon>
        <taxon>Ecdysozoa</taxon>
        <taxon>Arthropoda</taxon>
        <taxon>Hexapoda</taxon>
        <taxon>Insecta</taxon>
        <taxon>Pterygota</taxon>
        <taxon>Neoptera</taxon>
        <taxon>Paraneoptera</taxon>
        <taxon>Hemiptera</taxon>
        <taxon>Sternorrhyncha</taxon>
        <taxon>Aphidomorpha</taxon>
        <taxon>Aphidoidea</taxon>
        <taxon>Aphididae</taxon>
        <taxon>Aphidini</taxon>
        <taxon>Schizaphis</taxon>
    </lineage>
</organism>
<sequence length="154" mass="17537">MFRNIGVNVPKDIRTILHTPTLHPIIDIQNGKYLHLGFSNMIEPYLKKLIKIIPINIILKLSFNIDGLLPLARSLKTQFWPILVSIINFPLLSKKIFPIGIYHSFSGKPGNVNEFFASFLNELKIILKNVIIVDNKIINFELSQIICDAPAKSF</sequence>
<dbReference type="EMBL" id="GGMR01000336">
    <property type="protein sequence ID" value="MBY12955.1"/>
    <property type="molecule type" value="Transcribed_RNA"/>
</dbReference>
<dbReference type="AlphaFoldDB" id="A0A2S2N718"/>